<feature type="transmembrane region" description="Helical" evidence="1">
    <location>
        <begin position="6"/>
        <end position="25"/>
    </location>
</feature>
<gene>
    <name evidence="2" type="ORF">SAMN05660976_04689</name>
</gene>
<dbReference type="STRING" id="46177.SAMN05660976_04689"/>
<dbReference type="EMBL" id="FOBF01000011">
    <property type="protein sequence ID" value="SEM27080.1"/>
    <property type="molecule type" value="Genomic_DNA"/>
</dbReference>
<evidence type="ECO:0000313" key="3">
    <source>
        <dbReference type="Proteomes" id="UP000198953"/>
    </source>
</evidence>
<sequence>MDLQVLPLAVTMMAGPQIMTAIILVTHRQAVRMSLAYLAGVAIAAVIGTAIARWLAGLLGGAVTLGDPADPGSVGALVQVALVGLLIAFAVKNYLGRETSEPPAWLGTLLDAGPDRAFTTGLLLILVMPTDIMAMLTVGVHLTQHDLPAVAALPFLVATLLIAALPLLAYLVFHRRAVRAMPQVRDWMNGHGWLLNVVVCVLFIFFIL</sequence>
<dbReference type="Proteomes" id="UP000198953">
    <property type="component" value="Unassembled WGS sequence"/>
</dbReference>
<dbReference type="InterPro" id="IPR021315">
    <property type="entry name" value="Gap/Sap"/>
</dbReference>
<evidence type="ECO:0000313" key="2">
    <source>
        <dbReference type="EMBL" id="SEM27080.1"/>
    </source>
</evidence>
<feature type="transmembrane region" description="Helical" evidence="1">
    <location>
        <begin position="76"/>
        <end position="95"/>
    </location>
</feature>
<organism evidence="2 3">
    <name type="scientific">Nonomuraea pusilla</name>
    <dbReference type="NCBI Taxonomy" id="46177"/>
    <lineage>
        <taxon>Bacteria</taxon>
        <taxon>Bacillati</taxon>
        <taxon>Actinomycetota</taxon>
        <taxon>Actinomycetes</taxon>
        <taxon>Streptosporangiales</taxon>
        <taxon>Streptosporangiaceae</taxon>
        <taxon>Nonomuraea</taxon>
    </lineage>
</organism>
<keyword evidence="1" id="KW-1133">Transmembrane helix</keyword>
<feature type="transmembrane region" description="Helical" evidence="1">
    <location>
        <begin position="116"/>
        <end position="138"/>
    </location>
</feature>
<name>A0A1H7WZR4_9ACTN</name>
<proteinExistence type="predicted"/>
<keyword evidence="3" id="KW-1185">Reference proteome</keyword>
<feature type="transmembrane region" description="Helical" evidence="1">
    <location>
        <begin position="150"/>
        <end position="172"/>
    </location>
</feature>
<dbReference type="RefSeq" id="WP_055501350.1">
    <property type="nucleotide sequence ID" value="NZ_BBZG01000001.1"/>
</dbReference>
<feature type="transmembrane region" description="Helical" evidence="1">
    <location>
        <begin position="37"/>
        <end position="56"/>
    </location>
</feature>
<dbReference type="Pfam" id="PF11139">
    <property type="entry name" value="SfLAP"/>
    <property type="match status" value="1"/>
</dbReference>
<keyword evidence="1" id="KW-0472">Membrane</keyword>
<protein>
    <submittedName>
        <fullName evidence="2">Sap, sulfolipid-1-addressing protein</fullName>
    </submittedName>
</protein>
<feature type="transmembrane region" description="Helical" evidence="1">
    <location>
        <begin position="192"/>
        <end position="207"/>
    </location>
</feature>
<reference evidence="2 3" key="1">
    <citation type="submission" date="2016-10" db="EMBL/GenBank/DDBJ databases">
        <authorList>
            <person name="de Groot N.N."/>
        </authorList>
    </citation>
    <scope>NUCLEOTIDE SEQUENCE [LARGE SCALE GENOMIC DNA]</scope>
    <source>
        <strain evidence="2 3">DSM 43357</strain>
    </source>
</reference>
<dbReference type="AlphaFoldDB" id="A0A1H7WZR4"/>
<keyword evidence="1" id="KW-0812">Transmembrane</keyword>
<evidence type="ECO:0000256" key="1">
    <source>
        <dbReference type="SAM" id="Phobius"/>
    </source>
</evidence>
<dbReference type="OrthoDB" id="3684935at2"/>
<accession>A0A1H7WZR4</accession>